<keyword evidence="3" id="KW-0547">Nucleotide-binding</keyword>
<evidence type="ECO:0000256" key="2">
    <source>
        <dbReference type="ARBA" id="ARBA00017144"/>
    </source>
</evidence>
<keyword evidence="7" id="KW-1185">Reference proteome</keyword>
<keyword evidence="6" id="KW-0418">Kinase</keyword>
<evidence type="ECO:0000313" key="7">
    <source>
        <dbReference type="Proteomes" id="UP001299220"/>
    </source>
</evidence>
<dbReference type="PANTHER" id="PTHR10344:SF4">
    <property type="entry name" value="UMP-CMP KINASE 2, MITOCHONDRIAL"/>
    <property type="match status" value="1"/>
</dbReference>
<evidence type="ECO:0000259" key="5">
    <source>
        <dbReference type="Pfam" id="PF02223"/>
    </source>
</evidence>
<dbReference type="InterPro" id="IPR039430">
    <property type="entry name" value="Thymidylate_kin-like_dom"/>
</dbReference>
<feature type="domain" description="Thymidylate kinase-like" evidence="5">
    <location>
        <begin position="6"/>
        <end position="210"/>
    </location>
</feature>
<comment type="caution">
    <text evidence="6">The sequence shown here is derived from an EMBL/GenBank/DDBJ whole genome shotgun (WGS) entry which is preliminary data.</text>
</comment>
<dbReference type="Pfam" id="PF02223">
    <property type="entry name" value="Thymidylate_kin"/>
    <property type="match status" value="1"/>
</dbReference>
<accession>A0ABS9CKH8</accession>
<protein>
    <recommendedName>
        <fullName evidence="2">Thymidylate kinase</fullName>
    </recommendedName>
</protein>
<sequence length="218" mass="24476">MALVVIEGLDGSGKGTQAERLYRYAAGRGGARKITFPDYDSPSSSLVKMYLAGEFGSDAEAVNAYAASAFYAVDRFASFQTKWKADYLAGSTIIADRYVTSNIVYQLSKLPPAEWDGYMSWLEDFEYGKLGLPRPDRVLYLDVLPEVSQELLKKRYQGDVTKKDIHEKDFAFLLHCRDCALYAADKLNWSILNCAAGKTLRSIEDIHQEILTKLEDLL</sequence>
<comment type="similarity">
    <text evidence="1">Belongs to the thymidylate kinase family.</text>
</comment>
<evidence type="ECO:0000256" key="1">
    <source>
        <dbReference type="ARBA" id="ARBA00009776"/>
    </source>
</evidence>
<dbReference type="CDD" id="cd01672">
    <property type="entry name" value="TMPK"/>
    <property type="match status" value="1"/>
</dbReference>
<dbReference type="RefSeq" id="WP_235322648.1">
    <property type="nucleotide sequence ID" value="NZ_JAFBIT010000001.1"/>
</dbReference>
<keyword evidence="4" id="KW-0067">ATP-binding</keyword>
<proteinExistence type="inferred from homology"/>
<dbReference type="GO" id="GO:0016301">
    <property type="term" value="F:kinase activity"/>
    <property type="evidence" value="ECO:0007669"/>
    <property type="project" value="UniProtKB-KW"/>
</dbReference>
<dbReference type="EMBL" id="JAFBIT010000001">
    <property type="protein sequence ID" value="MCF2651636.1"/>
    <property type="molecule type" value="Genomic_DNA"/>
</dbReference>
<evidence type="ECO:0000313" key="6">
    <source>
        <dbReference type="EMBL" id="MCF2651636.1"/>
    </source>
</evidence>
<dbReference type="Gene3D" id="3.40.50.300">
    <property type="entry name" value="P-loop containing nucleotide triphosphate hydrolases"/>
    <property type="match status" value="1"/>
</dbReference>
<dbReference type="PANTHER" id="PTHR10344">
    <property type="entry name" value="THYMIDYLATE KINASE"/>
    <property type="match status" value="1"/>
</dbReference>
<evidence type="ECO:0000256" key="3">
    <source>
        <dbReference type="ARBA" id="ARBA00022741"/>
    </source>
</evidence>
<dbReference type="SUPFAM" id="SSF52540">
    <property type="entry name" value="P-loop containing nucleoside triphosphate hydrolases"/>
    <property type="match status" value="1"/>
</dbReference>
<keyword evidence="6" id="KW-0808">Transferase</keyword>
<dbReference type="Proteomes" id="UP001299220">
    <property type="component" value="Unassembled WGS sequence"/>
</dbReference>
<evidence type="ECO:0000256" key="4">
    <source>
        <dbReference type="ARBA" id="ARBA00022840"/>
    </source>
</evidence>
<name>A0ABS9CKH8_9FIRM</name>
<organism evidence="6 7">
    <name type="scientific">Anaeromassilibacillus senegalensis</name>
    <dbReference type="NCBI Taxonomy" id="1673717"/>
    <lineage>
        <taxon>Bacteria</taxon>
        <taxon>Bacillati</taxon>
        <taxon>Bacillota</taxon>
        <taxon>Clostridia</taxon>
        <taxon>Eubacteriales</taxon>
        <taxon>Acutalibacteraceae</taxon>
        <taxon>Anaeromassilibacillus</taxon>
    </lineage>
</organism>
<gene>
    <name evidence="6" type="ORF">JQM67_03380</name>
</gene>
<reference evidence="6 7" key="1">
    <citation type="submission" date="2020-12" db="EMBL/GenBank/DDBJ databases">
        <title>Whole genome sequences of gut porcine anaerobes.</title>
        <authorList>
            <person name="Kubasova T."/>
            <person name="Jahodarova E."/>
            <person name="Rychlik I."/>
        </authorList>
    </citation>
    <scope>NUCLEOTIDE SEQUENCE [LARGE SCALE GENOMIC DNA]</scope>
    <source>
        <strain evidence="6 7">An867</strain>
    </source>
</reference>
<dbReference type="InterPro" id="IPR027417">
    <property type="entry name" value="P-loop_NTPase"/>
</dbReference>